<dbReference type="RefSeq" id="WP_177227129.1">
    <property type="nucleotide sequence ID" value="NZ_FOZK01000001.1"/>
</dbReference>
<organism evidence="3 4">
    <name type="scientific">Halomicrobium zhouii</name>
    <dbReference type="NCBI Taxonomy" id="767519"/>
    <lineage>
        <taxon>Archaea</taxon>
        <taxon>Methanobacteriati</taxon>
        <taxon>Methanobacteriota</taxon>
        <taxon>Stenosarchaea group</taxon>
        <taxon>Halobacteria</taxon>
        <taxon>Halobacteriales</taxon>
        <taxon>Haloarculaceae</taxon>
        <taxon>Halomicrobium</taxon>
    </lineage>
</organism>
<dbReference type="SUPFAM" id="SSF55347">
    <property type="entry name" value="Glyceraldehyde-3-phosphate dehydrogenase-like, C-terminal domain"/>
    <property type="match status" value="1"/>
</dbReference>
<dbReference type="Gene3D" id="3.30.360.10">
    <property type="entry name" value="Dihydrodipicolinate Reductase, domain 2"/>
    <property type="match status" value="1"/>
</dbReference>
<sequence length="328" mass="36151">MTTHAVIGTGYWGSNHVRVASELEEAGVLDDVVLCDIDETRVRDLAADYGLESVTDYAQLEELGVDTAVIATPSTTHREIATTLLESGIDCLVEKPLALSSDDAWDIVNTASENGRTLGVGHIFRYHPALRELERRIGRGELGQIKYLTTTRSTFRAPRATTGALYSLAVHDVDIYNMLLEGTPDHLFCRLDRHVRDDINETATLVLGYGDVTGVINESWQIPVFGKRRDLVVVGSERTAHLDYLADTELTIHDASVVREGDALRAQDEGSTTYEVNGYEPLKQEIEDFLTASHEGLDPLANGEIGAKTVELLERAEESAERNETIEL</sequence>
<reference evidence="3 4" key="1">
    <citation type="submission" date="2016-10" db="EMBL/GenBank/DDBJ databases">
        <authorList>
            <person name="de Groot N.N."/>
        </authorList>
    </citation>
    <scope>NUCLEOTIDE SEQUENCE [LARGE SCALE GENOMIC DNA]</scope>
    <source>
        <strain evidence="3 4">CGMCC 1.10457</strain>
    </source>
</reference>
<evidence type="ECO:0000259" key="2">
    <source>
        <dbReference type="Pfam" id="PF22725"/>
    </source>
</evidence>
<dbReference type="PANTHER" id="PTHR43377:SF1">
    <property type="entry name" value="BILIVERDIN REDUCTASE A"/>
    <property type="match status" value="1"/>
</dbReference>
<dbReference type="Pfam" id="PF22725">
    <property type="entry name" value="GFO_IDH_MocA_C3"/>
    <property type="match status" value="1"/>
</dbReference>
<proteinExistence type="predicted"/>
<dbReference type="EMBL" id="FOZK01000001">
    <property type="protein sequence ID" value="SFR90143.1"/>
    <property type="molecule type" value="Genomic_DNA"/>
</dbReference>
<dbReference type="PANTHER" id="PTHR43377">
    <property type="entry name" value="BILIVERDIN REDUCTASE A"/>
    <property type="match status" value="1"/>
</dbReference>
<evidence type="ECO:0000313" key="3">
    <source>
        <dbReference type="EMBL" id="SFR90143.1"/>
    </source>
</evidence>
<dbReference type="InterPro" id="IPR000683">
    <property type="entry name" value="Gfo/Idh/MocA-like_OxRdtase_N"/>
</dbReference>
<dbReference type="InterPro" id="IPR036291">
    <property type="entry name" value="NAD(P)-bd_dom_sf"/>
</dbReference>
<dbReference type="InterPro" id="IPR055170">
    <property type="entry name" value="GFO_IDH_MocA-like_dom"/>
</dbReference>
<dbReference type="GO" id="GO:0000166">
    <property type="term" value="F:nucleotide binding"/>
    <property type="evidence" value="ECO:0007669"/>
    <property type="project" value="InterPro"/>
</dbReference>
<accession>A0A1I6KG00</accession>
<dbReference type="STRING" id="767519.SAMN05216559_0753"/>
<dbReference type="InterPro" id="IPR051450">
    <property type="entry name" value="Gfo/Idh/MocA_Oxidoreductases"/>
</dbReference>
<evidence type="ECO:0000259" key="1">
    <source>
        <dbReference type="Pfam" id="PF01408"/>
    </source>
</evidence>
<evidence type="ECO:0000313" key="4">
    <source>
        <dbReference type="Proteomes" id="UP000199062"/>
    </source>
</evidence>
<dbReference type="Proteomes" id="UP000199062">
    <property type="component" value="Unassembled WGS sequence"/>
</dbReference>
<gene>
    <name evidence="3" type="ORF">SAMN05216559_0753</name>
</gene>
<dbReference type="Pfam" id="PF01408">
    <property type="entry name" value="GFO_IDH_MocA"/>
    <property type="match status" value="1"/>
</dbReference>
<dbReference type="SUPFAM" id="SSF51735">
    <property type="entry name" value="NAD(P)-binding Rossmann-fold domains"/>
    <property type="match status" value="1"/>
</dbReference>
<name>A0A1I6KG00_9EURY</name>
<feature type="domain" description="Gfo/Idh/MocA-like oxidoreductase N-terminal" evidence="1">
    <location>
        <begin position="5"/>
        <end position="122"/>
    </location>
</feature>
<dbReference type="Gene3D" id="3.40.50.720">
    <property type="entry name" value="NAD(P)-binding Rossmann-like Domain"/>
    <property type="match status" value="1"/>
</dbReference>
<protein>
    <submittedName>
        <fullName evidence="3">UDP-N-acetylglucosamine 3-dehydrogenase</fullName>
    </submittedName>
</protein>
<dbReference type="AlphaFoldDB" id="A0A1I6KG00"/>
<keyword evidence="4" id="KW-1185">Reference proteome</keyword>
<dbReference type="OrthoDB" id="25239at2157"/>
<feature type="domain" description="GFO/IDH/MocA-like oxidoreductase" evidence="2">
    <location>
        <begin position="131"/>
        <end position="239"/>
    </location>
</feature>